<keyword evidence="3" id="KW-1185">Reference proteome</keyword>
<feature type="region of interest" description="Disordered" evidence="1">
    <location>
        <begin position="125"/>
        <end position="178"/>
    </location>
</feature>
<protein>
    <submittedName>
        <fullName evidence="2">Uncharacterized protein</fullName>
    </submittedName>
</protein>
<evidence type="ECO:0000313" key="2">
    <source>
        <dbReference type="EMBL" id="KGM10283.1"/>
    </source>
</evidence>
<dbReference type="Proteomes" id="UP000029839">
    <property type="component" value="Unassembled WGS sequence"/>
</dbReference>
<sequence>MSMLPLVALMSVPKSRRRKLLPIALPAVAGVPAAAAGAVAVVTADSVTSGERAAAAADATSAVTAVLTAAVAHGAELEADDLKHVPLAHQVVTQNPAILSPVDAGITAQQVRNLTQRLTKLEKELASKDQETAAAPARSPARRRTTRTTSRAGAAAPAQGGGGGDGGGDGGGGDGGGG</sequence>
<reference evidence="2 3" key="1">
    <citation type="submission" date="2013-08" db="EMBL/GenBank/DDBJ databases">
        <title>Genome sequencing of Cellulomonas carbonis T26.</title>
        <authorList>
            <person name="Chen F."/>
            <person name="Li Y."/>
            <person name="Wang G."/>
        </authorList>
    </citation>
    <scope>NUCLEOTIDE SEQUENCE [LARGE SCALE GENOMIC DNA]</scope>
    <source>
        <strain evidence="2 3">T26</strain>
    </source>
</reference>
<accession>A0A0A0BP87</accession>
<feature type="compositionally biased region" description="Low complexity" evidence="1">
    <location>
        <begin position="147"/>
        <end position="158"/>
    </location>
</feature>
<organism evidence="2 3">
    <name type="scientific">Cellulomonas carbonis T26</name>
    <dbReference type="NCBI Taxonomy" id="947969"/>
    <lineage>
        <taxon>Bacteria</taxon>
        <taxon>Bacillati</taxon>
        <taxon>Actinomycetota</taxon>
        <taxon>Actinomycetes</taxon>
        <taxon>Micrococcales</taxon>
        <taxon>Cellulomonadaceae</taxon>
        <taxon>Cellulomonas</taxon>
    </lineage>
</organism>
<dbReference type="EMBL" id="AXCY01000056">
    <property type="protein sequence ID" value="KGM10283.1"/>
    <property type="molecule type" value="Genomic_DNA"/>
</dbReference>
<reference evidence="2 3" key="2">
    <citation type="journal article" date="2015" name="Stand. Genomic Sci.">
        <title>Draft genome sequence of Cellulomonas carbonis T26(T) and comparative analysis of six Cellulomonas genomes.</title>
        <authorList>
            <person name="Zhuang W."/>
            <person name="Zhang S."/>
            <person name="Xia X."/>
            <person name="Wang G."/>
        </authorList>
    </citation>
    <scope>NUCLEOTIDE SEQUENCE [LARGE SCALE GENOMIC DNA]</scope>
    <source>
        <strain evidence="2 3">T26</strain>
    </source>
</reference>
<evidence type="ECO:0000313" key="3">
    <source>
        <dbReference type="Proteomes" id="UP000029839"/>
    </source>
</evidence>
<proteinExistence type="predicted"/>
<dbReference type="AlphaFoldDB" id="A0A0A0BP87"/>
<comment type="caution">
    <text evidence="2">The sequence shown here is derived from an EMBL/GenBank/DDBJ whole genome shotgun (WGS) entry which is preliminary data.</text>
</comment>
<feature type="compositionally biased region" description="Gly residues" evidence="1">
    <location>
        <begin position="159"/>
        <end position="178"/>
    </location>
</feature>
<evidence type="ECO:0000256" key="1">
    <source>
        <dbReference type="SAM" id="MobiDB-lite"/>
    </source>
</evidence>
<dbReference type="RefSeq" id="WP_043607425.1">
    <property type="nucleotide sequence ID" value="NZ_AXCY01000056.1"/>
</dbReference>
<name>A0A0A0BP87_9CELL</name>
<gene>
    <name evidence="2" type="ORF">N868_15880</name>
</gene>